<dbReference type="EMBL" id="CP038631">
    <property type="protein sequence ID" value="QCC44533.1"/>
    <property type="molecule type" value="Genomic_DNA"/>
</dbReference>
<accession>A0A4D6GS74</accession>
<feature type="compositionally biased region" description="Basic and acidic residues" evidence="1">
    <location>
        <begin position="79"/>
        <end position="98"/>
    </location>
</feature>
<evidence type="ECO:0000313" key="4">
    <source>
        <dbReference type="Proteomes" id="UP000296216"/>
    </source>
</evidence>
<dbReference type="Proteomes" id="UP000323075">
    <property type="component" value="Unassembled WGS sequence"/>
</dbReference>
<name>A0A4D6GS74_HALS9</name>
<dbReference type="InterPro" id="IPR011989">
    <property type="entry name" value="ARM-like"/>
</dbReference>
<dbReference type="InterPro" id="IPR004155">
    <property type="entry name" value="PBS_lyase_HEAT"/>
</dbReference>
<evidence type="ECO:0000256" key="1">
    <source>
        <dbReference type="SAM" id="MobiDB-lite"/>
    </source>
</evidence>
<dbReference type="Gene3D" id="1.25.10.10">
    <property type="entry name" value="Leucine-rich Repeat Variant"/>
    <property type="match status" value="1"/>
</dbReference>
<reference evidence="2" key="3">
    <citation type="journal article" name="MicrobiologyOpen">
        <title>Whole-genome comparison between the type strain of Halobacterium salinarum (DSM 3754(T)) and the laboratory strains R1 and NRC-1.</title>
        <authorList>
            <person name="Pfeiffer F."/>
            <person name="Losensky G."/>
            <person name="Marchfelder A."/>
            <person name="Habermann B."/>
            <person name="Dyall-Smith M."/>
        </authorList>
    </citation>
    <scope>NUCLEOTIDE SEQUENCE</scope>
    <source>
        <strain evidence="2">91-R6</strain>
    </source>
</reference>
<evidence type="ECO:0000313" key="2">
    <source>
        <dbReference type="EMBL" id="QCC44533.1"/>
    </source>
</evidence>
<feature type="compositionally biased region" description="Acidic residues" evidence="1">
    <location>
        <begin position="64"/>
        <end position="78"/>
    </location>
</feature>
<dbReference type="InterPro" id="IPR016024">
    <property type="entry name" value="ARM-type_fold"/>
</dbReference>
<sequence length="433" mass="45968">MSDGDEEPAETTEEAGEAADTTAVDPDTLESRLDDAEAALEAASTESDLDDIEASLDAVAADIEAAELPEPDDDDEESREAALTDHLAEVRDGVDDQRGPYTSDAAETVDAAQSTIAETRWTDQGEDDLAAVVAQFREAAGDALGETFDETGDLGADLAAVSERISAAGLDADADADTIESLVAATDSLDEGVADAQEWDDLSVRQKLRAEGYYEVMGDKHKDFPPEWTALKQWEQRGNVEMILLCMEHLDDSEFMQRHCLDALLHVAKPAALDAVGQLAARRDPKAIEVVGKIGVEDGLEHIEEYVAEDGSPNLRTTALKAVGEIGSRESTQVVADQLVAERADVRSQAARALGLIGDTRAIAPLVDILESDDSETVRASAAWALVQIGTEAALEAAAEYADDRAYVVEQEATKAVTALDHRDAADASTGSA</sequence>
<gene>
    <name evidence="3" type="ORF">APQ99_01057</name>
    <name evidence="2" type="ORF">HBSAL_04045</name>
</gene>
<dbReference type="GO" id="GO:0016491">
    <property type="term" value="F:oxidoreductase activity"/>
    <property type="evidence" value="ECO:0007669"/>
    <property type="project" value="TreeGrafter"/>
</dbReference>
<dbReference type="PANTHER" id="PTHR12697:SF5">
    <property type="entry name" value="DEOXYHYPUSINE HYDROXYLASE"/>
    <property type="match status" value="1"/>
</dbReference>
<dbReference type="GeneID" id="39854677"/>
<dbReference type="EMBL" id="VRYN01000002">
    <property type="protein sequence ID" value="TYO76420.1"/>
    <property type="molecule type" value="Genomic_DNA"/>
</dbReference>
<dbReference type="Proteomes" id="UP000296216">
    <property type="component" value="Chromosome"/>
</dbReference>
<evidence type="ECO:0000313" key="5">
    <source>
        <dbReference type="Proteomes" id="UP000323075"/>
    </source>
</evidence>
<organism evidence="2 4">
    <name type="scientific">Halobacterium salinarum (strain ATCC 33171 / DSM 3754 / JCM 8978 / NBRC 102687 / NCIMB 764 / 91-R6)</name>
    <dbReference type="NCBI Taxonomy" id="2597657"/>
    <lineage>
        <taxon>Archaea</taxon>
        <taxon>Methanobacteriati</taxon>
        <taxon>Methanobacteriota</taxon>
        <taxon>Stenosarchaea group</taxon>
        <taxon>Halobacteria</taxon>
        <taxon>Halobacteriales</taxon>
        <taxon>Halobacteriaceae</taxon>
        <taxon>Halobacterium</taxon>
    </lineage>
</organism>
<feature type="region of interest" description="Disordered" evidence="1">
    <location>
        <begin position="1"/>
        <end position="27"/>
    </location>
</feature>
<evidence type="ECO:0000313" key="3">
    <source>
        <dbReference type="EMBL" id="TYO76420.1"/>
    </source>
</evidence>
<proteinExistence type="predicted"/>
<protein>
    <submittedName>
        <fullName evidence="3">HEAT repeat-containing protein</fullName>
    </submittedName>
    <submittedName>
        <fullName evidence="2">HEAT-PBS family protein</fullName>
    </submittedName>
</protein>
<dbReference type="SMART" id="SM00567">
    <property type="entry name" value="EZ_HEAT"/>
    <property type="match status" value="3"/>
</dbReference>
<dbReference type="SUPFAM" id="SSF48371">
    <property type="entry name" value="ARM repeat"/>
    <property type="match status" value="1"/>
</dbReference>
<reference evidence="2 4" key="1">
    <citation type="journal article" date="2019" name="Microbiol. Resour. Announc.">
        <title>The Genome Sequence of the Halobacterium salinarum Type Strain Is Closely Related to That of Laboratory Strains NRC-1 and R1.</title>
        <authorList>
            <person name="Pfeiffer F."/>
            <person name="Marchfelder A."/>
            <person name="Habermann B."/>
            <person name="Dyall-Smith M.L."/>
        </authorList>
    </citation>
    <scope>NUCLEOTIDE SEQUENCE [LARGE SCALE GENOMIC DNA]</scope>
    <source>
        <strain evidence="2">91-R6</strain>
        <strain evidence="4">ATCC 33171 / DSM 3754 / JCM 8978 / NBRC 102687 / NCIMB 764 / 91-R6</strain>
    </source>
</reference>
<reference evidence="3 5" key="2">
    <citation type="submission" date="2019-07" db="EMBL/GenBank/DDBJ databases">
        <title>Genomic Encyclopedia of Archaeal and Bacterial Type Strains, Phase II (KMG-II): from individual species to whole genera.</title>
        <authorList>
            <person name="Goeker M."/>
        </authorList>
    </citation>
    <scope>NUCLEOTIDE SEQUENCE [LARGE SCALE GENOMIC DNA]</scope>
    <source>
        <strain evidence="3 5">DSM 3754</strain>
    </source>
</reference>
<dbReference type="AlphaFoldDB" id="A0A4D6GS74"/>
<feature type="compositionally biased region" description="Acidic residues" evidence="1">
    <location>
        <begin position="1"/>
        <end position="17"/>
    </location>
</feature>
<dbReference type="RefSeq" id="WP_136361132.1">
    <property type="nucleotide sequence ID" value="NZ_VRYN01000002.1"/>
</dbReference>
<dbReference type="Pfam" id="PF13646">
    <property type="entry name" value="HEAT_2"/>
    <property type="match status" value="1"/>
</dbReference>
<feature type="region of interest" description="Disordered" evidence="1">
    <location>
        <begin position="62"/>
        <end position="107"/>
    </location>
</feature>
<dbReference type="PANTHER" id="PTHR12697">
    <property type="entry name" value="PBS LYASE HEAT-LIKE PROTEIN"/>
    <property type="match status" value="1"/>
</dbReference>